<dbReference type="AlphaFoldDB" id="A0AAD3Y436"/>
<sequence length="85" mass="9954">MSLNRHPRISRPGNNPRRRPRQRSRLVDVRHLLVRAFAWRYSFQRARQSRHSLQRRRPAAQVPRRPASQHGGARPSTRAADEGTS</sequence>
<organism evidence="2 3">
    <name type="scientific">Nepenthes gracilis</name>
    <name type="common">Slender pitcher plant</name>
    <dbReference type="NCBI Taxonomy" id="150966"/>
    <lineage>
        <taxon>Eukaryota</taxon>
        <taxon>Viridiplantae</taxon>
        <taxon>Streptophyta</taxon>
        <taxon>Embryophyta</taxon>
        <taxon>Tracheophyta</taxon>
        <taxon>Spermatophyta</taxon>
        <taxon>Magnoliopsida</taxon>
        <taxon>eudicotyledons</taxon>
        <taxon>Gunneridae</taxon>
        <taxon>Pentapetalae</taxon>
        <taxon>Caryophyllales</taxon>
        <taxon>Nepenthaceae</taxon>
        <taxon>Nepenthes</taxon>
    </lineage>
</organism>
<gene>
    <name evidence="2" type="ORF">Nepgr_027959</name>
</gene>
<protein>
    <submittedName>
        <fullName evidence="2">Uncharacterized protein</fullName>
    </submittedName>
</protein>
<keyword evidence="3" id="KW-1185">Reference proteome</keyword>
<feature type="compositionally biased region" description="Low complexity" evidence="1">
    <location>
        <begin position="59"/>
        <end position="69"/>
    </location>
</feature>
<dbReference type="Proteomes" id="UP001279734">
    <property type="component" value="Unassembled WGS sequence"/>
</dbReference>
<evidence type="ECO:0000313" key="2">
    <source>
        <dbReference type="EMBL" id="GMH26116.1"/>
    </source>
</evidence>
<feature type="region of interest" description="Disordered" evidence="1">
    <location>
        <begin position="45"/>
        <end position="85"/>
    </location>
</feature>
<evidence type="ECO:0000313" key="3">
    <source>
        <dbReference type="Proteomes" id="UP001279734"/>
    </source>
</evidence>
<comment type="caution">
    <text evidence="2">The sequence shown here is derived from an EMBL/GenBank/DDBJ whole genome shotgun (WGS) entry which is preliminary data.</text>
</comment>
<dbReference type="EMBL" id="BSYO01000030">
    <property type="protein sequence ID" value="GMH26116.1"/>
    <property type="molecule type" value="Genomic_DNA"/>
</dbReference>
<accession>A0AAD3Y436</accession>
<feature type="region of interest" description="Disordered" evidence="1">
    <location>
        <begin position="1"/>
        <end position="25"/>
    </location>
</feature>
<evidence type="ECO:0000256" key="1">
    <source>
        <dbReference type="SAM" id="MobiDB-lite"/>
    </source>
</evidence>
<proteinExistence type="predicted"/>
<name>A0AAD3Y436_NEPGR</name>
<reference evidence="2" key="1">
    <citation type="submission" date="2023-05" db="EMBL/GenBank/DDBJ databases">
        <title>Nepenthes gracilis genome sequencing.</title>
        <authorList>
            <person name="Fukushima K."/>
        </authorList>
    </citation>
    <scope>NUCLEOTIDE SEQUENCE</scope>
    <source>
        <strain evidence="2">SING2019-196</strain>
    </source>
</reference>
<feature type="compositionally biased region" description="Basic residues" evidence="1">
    <location>
        <begin position="47"/>
        <end position="58"/>
    </location>
</feature>